<accession>A0AAV4D5W9</accession>
<reference evidence="1 2" key="1">
    <citation type="journal article" date="2021" name="Elife">
        <title>Chloroplast acquisition without the gene transfer in kleptoplastic sea slugs, Plakobranchus ocellatus.</title>
        <authorList>
            <person name="Maeda T."/>
            <person name="Takahashi S."/>
            <person name="Yoshida T."/>
            <person name="Shimamura S."/>
            <person name="Takaki Y."/>
            <person name="Nagai Y."/>
            <person name="Toyoda A."/>
            <person name="Suzuki Y."/>
            <person name="Arimoto A."/>
            <person name="Ishii H."/>
            <person name="Satoh N."/>
            <person name="Nishiyama T."/>
            <person name="Hasebe M."/>
            <person name="Maruyama T."/>
            <person name="Minagawa J."/>
            <person name="Obokata J."/>
            <person name="Shigenobu S."/>
        </authorList>
    </citation>
    <scope>NUCLEOTIDE SEQUENCE [LARGE SCALE GENOMIC DNA]</scope>
</reference>
<dbReference type="EMBL" id="BLXT01007498">
    <property type="protein sequence ID" value="GFO39551.1"/>
    <property type="molecule type" value="Genomic_DNA"/>
</dbReference>
<name>A0AAV4D5W9_9GAST</name>
<protein>
    <submittedName>
        <fullName evidence="1">Uncharacterized protein</fullName>
    </submittedName>
</protein>
<evidence type="ECO:0000313" key="2">
    <source>
        <dbReference type="Proteomes" id="UP000735302"/>
    </source>
</evidence>
<gene>
    <name evidence="1" type="ORF">PoB_006605600</name>
</gene>
<comment type="caution">
    <text evidence="1">The sequence shown here is derived from an EMBL/GenBank/DDBJ whole genome shotgun (WGS) entry which is preliminary data.</text>
</comment>
<evidence type="ECO:0000313" key="1">
    <source>
        <dbReference type="EMBL" id="GFO39551.1"/>
    </source>
</evidence>
<organism evidence="1 2">
    <name type="scientific">Plakobranchus ocellatus</name>
    <dbReference type="NCBI Taxonomy" id="259542"/>
    <lineage>
        <taxon>Eukaryota</taxon>
        <taxon>Metazoa</taxon>
        <taxon>Spiralia</taxon>
        <taxon>Lophotrochozoa</taxon>
        <taxon>Mollusca</taxon>
        <taxon>Gastropoda</taxon>
        <taxon>Heterobranchia</taxon>
        <taxon>Euthyneura</taxon>
        <taxon>Panpulmonata</taxon>
        <taxon>Sacoglossa</taxon>
        <taxon>Placobranchoidea</taxon>
        <taxon>Plakobranchidae</taxon>
        <taxon>Plakobranchus</taxon>
    </lineage>
</organism>
<dbReference type="AlphaFoldDB" id="A0AAV4D5W9"/>
<dbReference type="Proteomes" id="UP000735302">
    <property type="component" value="Unassembled WGS sequence"/>
</dbReference>
<sequence length="179" mass="20722">MRLVIMIEALKEINEIKFQNLLDLCNNRGARESFGISANVILVIRFAQLTSAALTMPCKRKWSNFNEADPQNIMQRILNMKTYADWCFYQHSFSKGEGPAQDRLSSDYLNPVLASFKRLSEPQLMATCLCRKTQTNVSIPQFGIKVQRQTLYLNDLPSIRYTTQENPKHKQMYPSYNSE</sequence>
<keyword evidence="2" id="KW-1185">Reference proteome</keyword>
<proteinExistence type="predicted"/>